<dbReference type="EMBL" id="MBRJ01000045">
    <property type="protein sequence ID" value="OHX43805.1"/>
    <property type="molecule type" value="Genomic_DNA"/>
</dbReference>
<reference evidence="1 2" key="1">
    <citation type="submission" date="2016-07" db="EMBL/GenBank/DDBJ databases">
        <title>Bacillus oceanisediminis whole genome.</title>
        <authorList>
            <person name="Pal Y."/>
            <person name="Verma A."/>
            <person name="Mual P."/>
            <person name="Srinivasan K."/>
        </authorList>
    </citation>
    <scope>NUCLEOTIDE SEQUENCE [LARGE SCALE GENOMIC DNA]</scope>
    <source>
        <strain evidence="1 2">Bhandara28</strain>
    </source>
</reference>
<dbReference type="RefSeq" id="WP_009334685.1">
    <property type="nucleotide sequence ID" value="NZ_JAMAWE010000018.1"/>
</dbReference>
<gene>
    <name evidence="1" type="ORF">BBV17_02325</name>
</gene>
<sequence length="243" mass="27836">MSSKKQSVMAKNTLQELYLRNDSCRDRKPYILALLTSHMIGMEPGFSYLKKLTKKDITLRMAAEEEMLKQFPLQELVNLTGNDDWISPTAFHAQPIDQFDEIFLPILSFSLITDILSLNEKRPIVQIILKGLLKGKRITALKAGGDPFSQYWKLKGMDKGPDLLKRKLNEQMTELKMLGIRLIDFHQQAEFDVQHVKKTVITDESVRFARFSKLDQIAVPKGAIITPLARDTAKELKIEIILH</sequence>
<name>A0ABX3CM79_9BACI</name>
<proteinExistence type="predicted"/>
<accession>A0ABX3CM79</accession>
<evidence type="ECO:0000313" key="2">
    <source>
        <dbReference type="Proteomes" id="UP000180194"/>
    </source>
</evidence>
<keyword evidence="2" id="KW-1185">Reference proteome</keyword>
<protein>
    <recommendedName>
        <fullName evidence="3">Ethanolamine utilization protein</fullName>
    </recommendedName>
</protein>
<evidence type="ECO:0000313" key="1">
    <source>
        <dbReference type="EMBL" id="OHX43805.1"/>
    </source>
</evidence>
<dbReference type="Proteomes" id="UP000180194">
    <property type="component" value="Unassembled WGS sequence"/>
</dbReference>
<evidence type="ECO:0008006" key="3">
    <source>
        <dbReference type="Google" id="ProtNLM"/>
    </source>
</evidence>
<comment type="caution">
    <text evidence="1">The sequence shown here is derived from an EMBL/GenBank/DDBJ whole genome shotgun (WGS) entry which is preliminary data.</text>
</comment>
<organism evidence="1 2">
    <name type="scientific">Cytobacillus oceanisediminis</name>
    <dbReference type="NCBI Taxonomy" id="665099"/>
    <lineage>
        <taxon>Bacteria</taxon>
        <taxon>Bacillati</taxon>
        <taxon>Bacillota</taxon>
        <taxon>Bacilli</taxon>
        <taxon>Bacillales</taxon>
        <taxon>Bacillaceae</taxon>
        <taxon>Cytobacillus</taxon>
    </lineage>
</organism>